<dbReference type="Proteomes" id="UP001165121">
    <property type="component" value="Unassembled WGS sequence"/>
</dbReference>
<organism evidence="2 3">
    <name type="scientific">Phytophthora fragariaefolia</name>
    <dbReference type="NCBI Taxonomy" id="1490495"/>
    <lineage>
        <taxon>Eukaryota</taxon>
        <taxon>Sar</taxon>
        <taxon>Stramenopiles</taxon>
        <taxon>Oomycota</taxon>
        <taxon>Peronosporomycetes</taxon>
        <taxon>Peronosporales</taxon>
        <taxon>Peronosporaceae</taxon>
        <taxon>Phytophthora</taxon>
    </lineage>
</organism>
<name>A0A9W7D1H7_9STRA</name>
<protein>
    <submittedName>
        <fullName evidence="2">Unnamed protein product</fullName>
    </submittedName>
</protein>
<sequence length="152" mass="17713">MAGWVTKGVCALMLTYLHRDVDAGMLDPATVYRKLYPHHIEIEYKDAATAARFAHYERERSRPTDSTVPSSFWVGPHELRAMAQYIKEPLLVLDGDRKRYATLQKYAFQTHRLRNGEDHESGSYEALTADQARAYLHACWTHHVYHISWFEM</sequence>
<dbReference type="EMBL" id="BSXT01002997">
    <property type="protein sequence ID" value="GMF52001.1"/>
    <property type="molecule type" value="Genomic_DNA"/>
</dbReference>
<dbReference type="OrthoDB" id="129059at2759"/>
<keyword evidence="1" id="KW-0732">Signal</keyword>
<proteinExistence type="predicted"/>
<evidence type="ECO:0000256" key="1">
    <source>
        <dbReference type="SAM" id="SignalP"/>
    </source>
</evidence>
<evidence type="ECO:0000313" key="3">
    <source>
        <dbReference type="Proteomes" id="UP001165121"/>
    </source>
</evidence>
<dbReference type="AlphaFoldDB" id="A0A9W7D1H7"/>
<accession>A0A9W7D1H7</accession>
<reference evidence="2" key="1">
    <citation type="submission" date="2023-04" db="EMBL/GenBank/DDBJ databases">
        <title>Phytophthora fragariaefolia NBRC 109709.</title>
        <authorList>
            <person name="Ichikawa N."/>
            <person name="Sato H."/>
            <person name="Tonouchi N."/>
        </authorList>
    </citation>
    <scope>NUCLEOTIDE SEQUENCE</scope>
    <source>
        <strain evidence="2">NBRC 109709</strain>
    </source>
</reference>
<comment type="caution">
    <text evidence="2">The sequence shown here is derived from an EMBL/GenBank/DDBJ whole genome shotgun (WGS) entry which is preliminary data.</text>
</comment>
<evidence type="ECO:0000313" key="2">
    <source>
        <dbReference type="EMBL" id="GMF52001.1"/>
    </source>
</evidence>
<feature type="chain" id="PRO_5040799659" evidence="1">
    <location>
        <begin position="24"/>
        <end position="152"/>
    </location>
</feature>
<feature type="signal peptide" evidence="1">
    <location>
        <begin position="1"/>
        <end position="23"/>
    </location>
</feature>
<gene>
    <name evidence="2" type="ORF">Pfra01_002121300</name>
</gene>
<keyword evidence="3" id="KW-1185">Reference proteome</keyword>